<proteinExistence type="predicted"/>
<dbReference type="EMBL" id="JACKZP010000040">
    <property type="protein sequence ID" value="MBC1302693.1"/>
    <property type="molecule type" value="Genomic_DNA"/>
</dbReference>
<sequence length="77" mass="8746">MPLVIDEAKGWASIQLTAAVCRRDSQKVSELSQKLTALYDDKEIQAIWKKVKLLLTQEDITWLETTLTELSQLQLAS</sequence>
<comment type="caution">
    <text evidence="1">The sequence shown here is derived from an EMBL/GenBank/DDBJ whole genome shotgun (WGS) entry which is preliminary data.</text>
</comment>
<accession>A0ABR6S8U8</accession>
<name>A0ABR6S8U8_ANAVA</name>
<gene>
    <name evidence="1" type="ORF">GNE12_12295</name>
</gene>
<dbReference type="RefSeq" id="WP_013036457.1">
    <property type="nucleotide sequence ID" value="NZ_JACKZP010000040.1"/>
</dbReference>
<keyword evidence="2" id="KW-1185">Reference proteome</keyword>
<dbReference type="GeneID" id="58725286"/>
<evidence type="ECO:0000313" key="2">
    <source>
        <dbReference type="Proteomes" id="UP000570851"/>
    </source>
</evidence>
<protein>
    <submittedName>
        <fullName evidence="1">Uncharacterized protein</fullName>
    </submittedName>
</protein>
<reference evidence="1 2" key="1">
    <citation type="submission" date="2019-11" db="EMBL/GenBank/DDBJ databases">
        <title>Comparison of genomes from free-living endosymbiotic cyanobacteria isolated from Azolla.</title>
        <authorList>
            <person name="Thiel T."/>
            <person name="Pratte B."/>
        </authorList>
    </citation>
    <scope>NUCLEOTIDE SEQUENCE [LARGE SCALE GENOMIC DNA]</scope>
    <source>
        <strain evidence="1 2">N2B</strain>
    </source>
</reference>
<dbReference type="Proteomes" id="UP000570851">
    <property type="component" value="Unassembled WGS sequence"/>
</dbReference>
<evidence type="ECO:0000313" key="1">
    <source>
        <dbReference type="EMBL" id="MBC1302693.1"/>
    </source>
</evidence>
<organism evidence="1 2">
    <name type="scientific">Trichormus variabilis N2B</name>
    <dbReference type="NCBI Taxonomy" id="2681315"/>
    <lineage>
        <taxon>Bacteria</taxon>
        <taxon>Bacillati</taxon>
        <taxon>Cyanobacteriota</taxon>
        <taxon>Cyanophyceae</taxon>
        <taxon>Nostocales</taxon>
        <taxon>Nostocaceae</taxon>
        <taxon>Trichormus</taxon>
    </lineage>
</organism>